<dbReference type="Proteomes" id="UP001162131">
    <property type="component" value="Unassembled WGS sequence"/>
</dbReference>
<reference evidence="1" key="1">
    <citation type="submission" date="2021-09" db="EMBL/GenBank/DDBJ databases">
        <authorList>
            <consortium name="AG Swart"/>
            <person name="Singh M."/>
            <person name="Singh A."/>
            <person name="Seah K."/>
            <person name="Emmerich C."/>
        </authorList>
    </citation>
    <scope>NUCLEOTIDE SEQUENCE</scope>
    <source>
        <strain evidence="1">ATCC30299</strain>
    </source>
</reference>
<comment type="caution">
    <text evidence="1">The sequence shown here is derived from an EMBL/GenBank/DDBJ whole genome shotgun (WGS) entry which is preliminary data.</text>
</comment>
<dbReference type="EMBL" id="CAJZBQ010000040">
    <property type="protein sequence ID" value="CAG9326127.1"/>
    <property type="molecule type" value="Genomic_DNA"/>
</dbReference>
<accession>A0AAU9JFV6</accession>
<protein>
    <submittedName>
        <fullName evidence="1">Uncharacterized protein</fullName>
    </submittedName>
</protein>
<organism evidence="1 2">
    <name type="scientific">Blepharisma stoltei</name>
    <dbReference type="NCBI Taxonomy" id="1481888"/>
    <lineage>
        <taxon>Eukaryota</taxon>
        <taxon>Sar</taxon>
        <taxon>Alveolata</taxon>
        <taxon>Ciliophora</taxon>
        <taxon>Postciliodesmatophora</taxon>
        <taxon>Heterotrichea</taxon>
        <taxon>Heterotrichida</taxon>
        <taxon>Blepharismidae</taxon>
        <taxon>Blepharisma</taxon>
    </lineage>
</organism>
<evidence type="ECO:0000313" key="2">
    <source>
        <dbReference type="Proteomes" id="UP001162131"/>
    </source>
</evidence>
<sequence>MTVEQTGVYLYEAGFFNSRSGVWRVVMMSTCSISWAGFEMVSKVSNWPIAIKTREFRPRFKPGILYHPTTKSVEHRIKRIGTL</sequence>
<dbReference type="AlphaFoldDB" id="A0AAU9JFV6"/>
<name>A0AAU9JFV6_9CILI</name>
<evidence type="ECO:0000313" key="1">
    <source>
        <dbReference type="EMBL" id="CAG9326127.1"/>
    </source>
</evidence>
<keyword evidence="2" id="KW-1185">Reference proteome</keyword>
<proteinExistence type="predicted"/>
<gene>
    <name evidence="1" type="ORF">BSTOLATCC_MIC41018</name>
</gene>